<sequence length="50" mass="5282">MGAAKPISFPFHPSDGQDGYKASIASLATSIDSLKKVFLPQVFEVLGAPF</sequence>
<reference evidence="1 2" key="1">
    <citation type="journal article" date="2007" name="Nature">
        <title>Evolution of genes and genomes on the Drosophila phylogeny.</title>
        <authorList>
            <consortium name="Drosophila 12 Genomes Consortium"/>
            <person name="Clark A.G."/>
            <person name="Eisen M.B."/>
            <person name="Smith D.R."/>
            <person name="Bergman C.M."/>
            <person name="Oliver B."/>
            <person name="Markow T.A."/>
            <person name="Kaufman T.C."/>
            <person name="Kellis M."/>
            <person name="Gelbart W."/>
            <person name="Iyer V.N."/>
            <person name="Pollard D.A."/>
            <person name="Sackton T.B."/>
            <person name="Larracuente A.M."/>
            <person name="Singh N.D."/>
            <person name="Abad J.P."/>
            <person name="Abt D.N."/>
            <person name="Adryan B."/>
            <person name="Aguade M."/>
            <person name="Akashi H."/>
            <person name="Anderson W.W."/>
            <person name="Aquadro C.F."/>
            <person name="Ardell D.H."/>
            <person name="Arguello R."/>
            <person name="Artieri C.G."/>
            <person name="Barbash D.A."/>
            <person name="Barker D."/>
            <person name="Barsanti P."/>
            <person name="Batterham P."/>
            <person name="Batzoglou S."/>
            <person name="Begun D."/>
            <person name="Bhutkar A."/>
            <person name="Blanco E."/>
            <person name="Bosak S.A."/>
            <person name="Bradley R.K."/>
            <person name="Brand A.D."/>
            <person name="Brent M.R."/>
            <person name="Brooks A.N."/>
            <person name="Brown R.H."/>
            <person name="Butlin R.K."/>
            <person name="Caggese C."/>
            <person name="Calvi B.R."/>
            <person name="Bernardo de Carvalho A."/>
            <person name="Caspi A."/>
            <person name="Castrezana S."/>
            <person name="Celniker S.E."/>
            <person name="Chang J.L."/>
            <person name="Chapple C."/>
            <person name="Chatterji S."/>
            <person name="Chinwalla A."/>
            <person name="Civetta A."/>
            <person name="Clifton S.W."/>
            <person name="Comeron J.M."/>
            <person name="Costello J.C."/>
            <person name="Coyne J.A."/>
            <person name="Daub J."/>
            <person name="David R.G."/>
            <person name="Delcher A.L."/>
            <person name="Delehaunty K."/>
            <person name="Do C.B."/>
            <person name="Ebling H."/>
            <person name="Edwards K."/>
            <person name="Eickbush T."/>
            <person name="Evans J.D."/>
            <person name="Filipski A."/>
            <person name="Findeiss S."/>
            <person name="Freyhult E."/>
            <person name="Fulton L."/>
            <person name="Fulton R."/>
            <person name="Garcia A.C."/>
            <person name="Gardiner A."/>
            <person name="Garfield D.A."/>
            <person name="Garvin B.E."/>
            <person name="Gibson G."/>
            <person name="Gilbert D."/>
            <person name="Gnerre S."/>
            <person name="Godfrey J."/>
            <person name="Good R."/>
            <person name="Gotea V."/>
            <person name="Gravely B."/>
            <person name="Greenberg A.J."/>
            <person name="Griffiths-Jones S."/>
            <person name="Gross S."/>
            <person name="Guigo R."/>
            <person name="Gustafson E.A."/>
            <person name="Haerty W."/>
            <person name="Hahn M.W."/>
            <person name="Halligan D.L."/>
            <person name="Halpern A.L."/>
            <person name="Halter G.M."/>
            <person name="Han M.V."/>
            <person name="Heger A."/>
            <person name="Hillier L."/>
            <person name="Hinrichs A.S."/>
            <person name="Holmes I."/>
            <person name="Hoskins R.A."/>
            <person name="Hubisz M.J."/>
            <person name="Hultmark D."/>
            <person name="Huntley M.A."/>
            <person name="Jaffe D.B."/>
            <person name="Jagadeeshan S."/>
            <person name="Jeck W.R."/>
            <person name="Johnson J."/>
            <person name="Jones C.D."/>
            <person name="Jordan W.C."/>
            <person name="Karpen G.H."/>
            <person name="Kataoka E."/>
            <person name="Keightley P.D."/>
            <person name="Kheradpour P."/>
            <person name="Kirkness E.F."/>
            <person name="Koerich L.B."/>
            <person name="Kristiansen K."/>
            <person name="Kudrna D."/>
            <person name="Kulathinal R.J."/>
            <person name="Kumar S."/>
            <person name="Kwok R."/>
            <person name="Lander E."/>
            <person name="Langley C.H."/>
            <person name="Lapoint R."/>
            <person name="Lazzaro B.P."/>
            <person name="Lee S.J."/>
            <person name="Levesque L."/>
            <person name="Li R."/>
            <person name="Lin C.F."/>
            <person name="Lin M.F."/>
            <person name="Lindblad-Toh K."/>
            <person name="Llopart A."/>
            <person name="Long M."/>
            <person name="Low L."/>
            <person name="Lozovsky E."/>
            <person name="Lu J."/>
            <person name="Luo M."/>
            <person name="Machado C.A."/>
            <person name="Makalowski W."/>
            <person name="Marzo M."/>
            <person name="Matsuda M."/>
            <person name="Matzkin L."/>
            <person name="McAllister B."/>
            <person name="McBride C.S."/>
            <person name="McKernan B."/>
            <person name="McKernan K."/>
            <person name="Mendez-Lago M."/>
            <person name="Minx P."/>
            <person name="Mollenhauer M.U."/>
            <person name="Montooth K."/>
            <person name="Mount S.M."/>
            <person name="Mu X."/>
            <person name="Myers E."/>
            <person name="Negre B."/>
            <person name="Newfeld S."/>
            <person name="Nielsen R."/>
            <person name="Noor M.A."/>
            <person name="O'Grady P."/>
            <person name="Pachter L."/>
            <person name="Papaceit M."/>
            <person name="Parisi M.J."/>
            <person name="Parisi M."/>
            <person name="Parts L."/>
            <person name="Pedersen J.S."/>
            <person name="Pesole G."/>
            <person name="Phillippy A.M."/>
            <person name="Ponting C.P."/>
            <person name="Pop M."/>
            <person name="Porcelli D."/>
            <person name="Powell J.R."/>
            <person name="Prohaska S."/>
            <person name="Pruitt K."/>
            <person name="Puig M."/>
            <person name="Quesneville H."/>
            <person name="Ram K.R."/>
            <person name="Rand D."/>
            <person name="Rasmussen M.D."/>
            <person name="Reed L.K."/>
            <person name="Reenan R."/>
            <person name="Reily A."/>
            <person name="Remington K.A."/>
            <person name="Rieger T.T."/>
            <person name="Ritchie M.G."/>
            <person name="Robin C."/>
            <person name="Rogers Y.H."/>
            <person name="Rohde C."/>
            <person name="Rozas J."/>
            <person name="Rubenfield M.J."/>
            <person name="Ruiz A."/>
            <person name="Russo S."/>
            <person name="Salzberg S.L."/>
            <person name="Sanchez-Gracia A."/>
            <person name="Saranga D.J."/>
            <person name="Sato H."/>
            <person name="Schaeffer S.W."/>
            <person name="Schatz M.C."/>
            <person name="Schlenke T."/>
            <person name="Schwartz R."/>
            <person name="Segarra C."/>
            <person name="Singh R.S."/>
            <person name="Sirot L."/>
            <person name="Sirota M."/>
            <person name="Sisneros N.B."/>
            <person name="Smith C.D."/>
            <person name="Smith T.F."/>
            <person name="Spieth J."/>
            <person name="Stage D.E."/>
            <person name="Stark A."/>
            <person name="Stephan W."/>
            <person name="Strausberg R.L."/>
            <person name="Strempel S."/>
            <person name="Sturgill D."/>
            <person name="Sutton G."/>
            <person name="Sutton G.G."/>
            <person name="Tao W."/>
            <person name="Teichmann S."/>
            <person name="Tobari Y.N."/>
            <person name="Tomimura Y."/>
            <person name="Tsolas J.M."/>
            <person name="Valente V.L."/>
            <person name="Venter E."/>
            <person name="Venter J.C."/>
            <person name="Vicario S."/>
            <person name="Vieira F.G."/>
            <person name="Vilella A.J."/>
            <person name="Villasante A."/>
            <person name="Walenz B."/>
            <person name="Wang J."/>
            <person name="Wasserman M."/>
            <person name="Watts T."/>
            <person name="Wilson D."/>
            <person name="Wilson R.K."/>
            <person name="Wing R.A."/>
            <person name="Wolfner M.F."/>
            <person name="Wong A."/>
            <person name="Wong G.K."/>
            <person name="Wu C.I."/>
            <person name="Wu G."/>
            <person name="Yamamoto D."/>
            <person name="Yang H.P."/>
            <person name="Yang S.P."/>
            <person name="Yorke J.A."/>
            <person name="Yoshida K."/>
            <person name="Zdobnov E."/>
            <person name="Zhang P."/>
            <person name="Zhang Y."/>
            <person name="Zimin A.V."/>
            <person name="Baldwin J."/>
            <person name="Abdouelleil A."/>
            <person name="Abdulkadir J."/>
            <person name="Abebe A."/>
            <person name="Abera B."/>
            <person name="Abreu J."/>
            <person name="Acer S.C."/>
            <person name="Aftuck L."/>
            <person name="Alexander A."/>
            <person name="An P."/>
            <person name="Anderson E."/>
            <person name="Anderson S."/>
            <person name="Arachi H."/>
            <person name="Azer M."/>
            <person name="Bachantsang P."/>
            <person name="Barry A."/>
            <person name="Bayul T."/>
            <person name="Berlin A."/>
            <person name="Bessette D."/>
            <person name="Bloom T."/>
            <person name="Blye J."/>
            <person name="Boguslavskiy L."/>
            <person name="Bonnet C."/>
            <person name="Boukhgalter B."/>
            <person name="Bourzgui I."/>
            <person name="Brown A."/>
            <person name="Cahill P."/>
            <person name="Channer S."/>
            <person name="Cheshatsang Y."/>
            <person name="Chuda L."/>
            <person name="Citroen M."/>
            <person name="Collymore A."/>
            <person name="Cooke P."/>
            <person name="Costello M."/>
            <person name="D'Aco K."/>
            <person name="Daza R."/>
            <person name="De Haan G."/>
            <person name="DeGray S."/>
            <person name="DeMaso C."/>
            <person name="Dhargay N."/>
            <person name="Dooley K."/>
            <person name="Dooley E."/>
            <person name="Doricent M."/>
            <person name="Dorje P."/>
            <person name="Dorjee K."/>
            <person name="Dupes A."/>
            <person name="Elong R."/>
            <person name="Falk J."/>
            <person name="Farina A."/>
            <person name="Faro S."/>
            <person name="Ferguson D."/>
            <person name="Fisher S."/>
            <person name="Foley C.D."/>
            <person name="Franke A."/>
            <person name="Friedrich D."/>
            <person name="Gadbois L."/>
            <person name="Gearin G."/>
            <person name="Gearin C.R."/>
            <person name="Giannoukos G."/>
            <person name="Goode T."/>
            <person name="Graham J."/>
            <person name="Grandbois E."/>
            <person name="Grewal S."/>
            <person name="Gyaltsen K."/>
            <person name="Hafez N."/>
            <person name="Hagos B."/>
            <person name="Hall J."/>
            <person name="Henson C."/>
            <person name="Hollinger A."/>
            <person name="Honan T."/>
            <person name="Huard M.D."/>
            <person name="Hughes L."/>
            <person name="Hurhula B."/>
            <person name="Husby M.E."/>
            <person name="Kamat A."/>
            <person name="Kanga B."/>
            <person name="Kashin S."/>
            <person name="Khazanovich D."/>
            <person name="Kisner P."/>
            <person name="Lance K."/>
            <person name="Lara M."/>
            <person name="Lee W."/>
            <person name="Lennon N."/>
            <person name="Letendre F."/>
            <person name="LeVine R."/>
            <person name="Lipovsky A."/>
            <person name="Liu X."/>
            <person name="Liu J."/>
            <person name="Liu S."/>
            <person name="Lokyitsang T."/>
            <person name="Lokyitsang Y."/>
            <person name="Lubonja R."/>
            <person name="Lui A."/>
            <person name="MacDonald P."/>
            <person name="Magnisalis V."/>
            <person name="Maru K."/>
            <person name="Matthews C."/>
            <person name="McCusker W."/>
            <person name="McDonough S."/>
            <person name="Mehta T."/>
            <person name="Meldrim J."/>
            <person name="Meneus L."/>
            <person name="Mihai O."/>
            <person name="Mihalev A."/>
            <person name="Mihova T."/>
            <person name="Mittelman R."/>
            <person name="Mlenga V."/>
            <person name="Montmayeur A."/>
            <person name="Mulrain L."/>
            <person name="Navidi A."/>
            <person name="Naylor J."/>
            <person name="Negash T."/>
            <person name="Nguyen T."/>
            <person name="Nguyen N."/>
            <person name="Nicol R."/>
            <person name="Norbu C."/>
            <person name="Norbu N."/>
            <person name="Novod N."/>
            <person name="O'Neill B."/>
            <person name="Osman S."/>
            <person name="Markiewicz E."/>
            <person name="Oyono O.L."/>
            <person name="Patti C."/>
            <person name="Phunkhang P."/>
            <person name="Pierre F."/>
            <person name="Priest M."/>
            <person name="Raghuraman S."/>
            <person name="Rege F."/>
            <person name="Reyes R."/>
            <person name="Rise C."/>
            <person name="Rogov P."/>
            <person name="Ross K."/>
            <person name="Ryan E."/>
            <person name="Settipalli S."/>
            <person name="Shea T."/>
            <person name="Sherpa N."/>
            <person name="Shi L."/>
            <person name="Shih D."/>
            <person name="Sparrow T."/>
            <person name="Spaulding J."/>
            <person name="Stalker J."/>
            <person name="Stange-Thomann N."/>
            <person name="Stavropoulos S."/>
            <person name="Stone C."/>
            <person name="Strader C."/>
            <person name="Tesfaye S."/>
            <person name="Thomson T."/>
            <person name="Thoulutsang Y."/>
            <person name="Thoulutsang D."/>
            <person name="Topham K."/>
            <person name="Topping I."/>
            <person name="Tsamla T."/>
            <person name="Vassiliev H."/>
            <person name="Vo A."/>
            <person name="Wangchuk T."/>
            <person name="Wangdi T."/>
            <person name="Weiand M."/>
            <person name="Wilkinson J."/>
            <person name="Wilson A."/>
            <person name="Yadav S."/>
            <person name="Young G."/>
            <person name="Yu Q."/>
            <person name="Zembek L."/>
            <person name="Zhong D."/>
            <person name="Zimmer A."/>
            <person name="Zwirko Z."/>
            <person name="Jaffe D.B."/>
            <person name="Alvarez P."/>
            <person name="Brockman W."/>
            <person name="Butler J."/>
            <person name="Chin C."/>
            <person name="Gnerre S."/>
            <person name="Grabherr M."/>
            <person name="Kleber M."/>
            <person name="Mauceli E."/>
            <person name="MacCallum I."/>
        </authorList>
    </citation>
    <scope>NUCLEOTIDE SEQUENCE [LARGE SCALE GENOMIC DNA]</scope>
    <source>
        <strain evidence="2">MSH-3 / Tucson 14011-0111.49</strain>
    </source>
</reference>
<accession>B4GZV6</accession>
<dbReference type="SMR" id="B4GZV6"/>
<dbReference type="HOGENOM" id="CLU_3126566_0_0_1"/>
<dbReference type="AlphaFoldDB" id="B4GZV6"/>
<evidence type="ECO:0000313" key="1">
    <source>
        <dbReference type="EMBL" id="EDW29533.1"/>
    </source>
</evidence>
<name>B4GZV6_DROPE</name>
<keyword evidence="2" id="KW-1185">Reference proteome</keyword>
<organism evidence="2">
    <name type="scientific">Drosophila persimilis</name>
    <name type="common">Fruit fly</name>
    <dbReference type="NCBI Taxonomy" id="7234"/>
    <lineage>
        <taxon>Eukaryota</taxon>
        <taxon>Metazoa</taxon>
        <taxon>Ecdysozoa</taxon>
        <taxon>Arthropoda</taxon>
        <taxon>Hexapoda</taxon>
        <taxon>Insecta</taxon>
        <taxon>Pterygota</taxon>
        <taxon>Neoptera</taxon>
        <taxon>Endopterygota</taxon>
        <taxon>Diptera</taxon>
        <taxon>Brachycera</taxon>
        <taxon>Muscomorpha</taxon>
        <taxon>Ephydroidea</taxon>
        <taxon>Drosophilidae</taxon>
        <taxon>Drosophila</taxon>
        <taxon>Sophophora</taxon>
    </lineage>
</organism>
<dbReference type="EMBL" id="CH479199">
    <property type="protein sequence ID" value="EDW29533.1"/>
    <property type="molecule type" value="Genomic_DNA"/>
</dbReference>
<gene>
    <name evidence="1" type="primary">Dper\GL22868</name>
    <name evidence="1" type="ORF">Dper_GL22868</name>
</gene>
<proteinExistence type="predicted"/>
<evidence type="ECO:0000313" key="2">
    <source>
        <dbReference type="Proteomes" id="UP000008744"/>
    </source>
</evidence>
<dbReference type="Proteomes" id="UP000008744">
    <property type="component" value="Unassembled WGS sequence"/>
</dbReference>
<protein>
    <submittedName>
        <fullName evidence="1">GL22868</fullName>
    </submittedName>
</protein>
<dbReference type="OMA" id="MGAVKPI"/>